<dbReference type="Pfam" id="PF00892">
    <property type="entry name" value="EamA"/>
    <property type="match status" value="2"/>
</dbReference>
<reference evidence="5 6" key="1">
    <citation type="submission" date="2018-10" db="EMBL/GenBank/DDBJ databases">
        <title>Bacillus Keqinensis sp. nov., a moderately halophilic bacterium isolated from a saline-alkaline lake.</title>
        <authorList>
            <person name="Wang H."/>
        </authorList>
    </citation>
    <scope>NUCLEOTIDE SEQUENCE [LARGE SCALE GENOMIC DNA]</scope>
    <source>
        <strain evidence="5 6">KQ-3</strain>
    </source>
</reference>
<dbReference type="AlphaFoldDB" id="A0A3M7TS05"/>
<evidence type="ECO:0000313" key="5">
    <source>
        <dbReference type="EMBL" id="RNA67999.1"/>
    </source>
</evidence>
<accession>A0A3M7TS05</accession>
<feature type="transmembrane region" description="Helical" evidence="3">
    <location>
        <begin position="186"/>
        <end position="204"/>
    </location>
</feature>
<keyword evidence="3" id="KW-0472">Membrane</keyword>
<organism evidence="5 6">
    <name type="scientific">Alteribacter keqinensis</name>
    <dbReference type="NCBI Taxonomy" id="2483800"/>
    <lineage>
        <taxon>Bacteria</taxon>
        <taxon>Bacillati</taxon>
        <taxon>Bacillota</taxon>
        <taxon>Bacilli</taxon>
        <taxon>Bacillales</taxon>
        <taxon>Bacillaceae</taxon>
        <taxon>Alteribacter</taxon>
    </lineage>
</organism>
<name>A0A3M7TS05_9BACI</name>
<dbReference type="OrthoDB" id="2412798at2"/>
<feature type="transmembrane region" description="Helical" evidence="3">
    <location>
        <begin position="210"/>
        <end position="230"/>
    </location>
</feature>
<keyword evidence="3" id="KW-0812">Transmembrane</keyword>
<evidence type="ECO:0000256" key="1">
    <source>
        <dbReference type="ARBA" id="ARBA00004127"/>
    </source>
</evidence>
<keyword evidence="3" id="KW-1133">Transmembrane helix</keyword>
<comment type="similarity">
    <text evidence="2">Belongs to the EamA transporter family.</text>
</comment>
<feature type="transmembrane region" description="Helical" evidence="3">
    <location>
        <begin position="242"/>
        <end position="260"/>
    </location>
</feature>
<protein>
    <submittedName>
        <fullName evidence="5">EamA/RhaT family transporter</fullName>
    </submittedName>
</protein>
<dbReference type="PANTHER" id="PTHR22911:SF137">
    <property type="entry name" value="SOLUTE CARRIER FAMILY 35 MEMBER G2-RELATED"/>
    <property type="match status" value="1"/>
</dbReference>
<feature type="transmembrane region" description="Helical" evidence="3">
    <location>
        <begin position="122"/>
        <end position="140"/>
    </location>
</feature>
<evidence type="ECO:0000313" key="6">
    <source>
        <dbReference type="Proteomes" id="UP000278746"/>
    </source>
</evidence>
<comment type="caution">
    <text evidence="5">The sequence shown here is derived from an EMBL/GenBank/DDBJ whole genome shotgun (WGS) entry which is preliminary data.</text>
</comment>
<gene>
    <name evidence="5" type="ORF">EBO34_15050</name>
</gene>
<feature type="domain" description="EamA" evidence="4">
    <location>
        <begin position="148"/>
        <end position="283"/>
    </location>
</feature>
<keyword evidence="6" id="KW-1185">Reference proteome</keyword>
<feature type="domain" description="EamA" evidence="4">
    <location>
        <begin position="6"/>
        <end position="135"/>
    </location>
</feature>
<evidence type="ECO:0000259" key="4">
    <source>
        <dbReference type="Pfam" id="PF00892"/>
    </source>
</evidence>
<evidence type="ECO:0000256" key="2">
    <source>
        <dbReference type="ARBA" id="ARBA00007362"/>
    </source>
</evidence>
<proteinExistence type="inferred from homology"/>
<feature type="transmembrane region" description="Helical" evidence="3">
    <location>
        <begin position="146"/>
        <end position="166"/>
    </location>
</feature>
<feature type="transmembrane region" description="Helical" evidence="3">
    <location>
        <begin position="266"/>
        <end position="284"/>
    </location>
</feature>
<dbReference type="EMBL" id="RHIB01000002">
    <property type="protein sequence ID" value="RNA67999.1"/>
    <property type="molecule type" value="Genomic_DNA"/>
</dbReference>
<dbReference type="InterPro" id="IPR000620">
    <property type="entry name" value="EamA_dom"/>
</dbReference>
<feature type="transmembrane region" description="Helical" evidence="3">
    <location>
        <begin position="94"/>
        <end position="113"/>
    </location>
</feature>
<sequence>MSNIQKGHLFNMISVLMLAVGPLLSKFGLLQISPSKAALINVLTIIAACVLLGLFTKNYVKFYFEKNIILLAVFNSLGIIFLFLSIDLLSPVEIGFLGRFYTVFAVILSVFFLNENLSRKELFFITFAVLGTFLFVDTGGDYTNNLVGSLFALLYTFFFALTNIFIKKTLSKQKSSNSIMFTNNSISLLIIIIYTLIMGELFYGDYSFEGIGYLVLSTLLGGFLGTLLLYEALKYLRFSIANVTRAFSPLLLAVISYPFFPIEITVKNTLGAIILILSILLLSTGDKKEKADEKTKVTSKSAK</sequence>
<comment type="subcellular location">
    <subcellularLocation>
        <location evidence="1">Endomembrane system</location>
        <topology evidence="1">Multi-pass membrane protein</topology>
    </subcellularLocation>
</comment>
<feature type="transmembrane region" description="Helical" evidence="3">
    <location>
        <begin position="38"/>
        <end position="56"/>
    </location>
</feature>
<dbReference type="Proteomes" id="UP000278746">
    <property type="component" value="Unassembled WGS sequence"/>
</dbReference>
<feature type="transmembrane region" description="Helical" evidence="3">
    <location>
        <begin position="68"/>
        <end position="88"/>
    </location>
</feature>
<dbReference type="RefSeq" id="WP_122899967.1">
    <property type="nucleotide sequence ID" value="NZ_RHIB01000002.1"/>
</dbReference>
<dbReference type="PANTHER" id="PTHR22911">
    <property type="entry name" value="ACYL-MALONYL CONDENSING ENZYME-RELATED"/>
    <property type="match status" value="1"/>
</dbReference>
<dbReference type="SUPFAM" id="SSF103481">
    <property type="entry name" value="Multidrug resistance efflux transporter EmrE"/>
    <property type="match status" value="2"/>
</dbReference>
<evidence type="ECO:0000256" key="3">
    <source>
        <dbReference type="SAM" id="Phobius"/>
    </source>
</evidence>
<dbReference type="GO" id="GO:0016020">
    <property type="term" value="C:membrane"/>
    <property type="evidence" value="ECO:0007669"/>
    <property type="project" value="InterPro"/>
</dbReference>
<feature type="transmembrane region" description="Helical" evidence="3">
    <location>
        <begin position="12"/>
        <end position="32"/>
    </location>
</feature>
<dbReference type="InterPro" id="IPR037185">
    <property type="entry name" value="EmrE-like"/>
</dbReference>